<feature type="binding site" evidence="17">
    <location>
        <position position="471"/>
    </location>
    <ligand>
        <name>AMP</name>
        <dbReference type="ChEBI" id="CHEBI:456215"/>
    </ligand>
</feature>
<sequence>MMSQQMTLDSLIPAKQRIVTVAEMQALERAADASGHSYAAMMELAGRAVAEAILERYGRVSCLVLAGPGNNGGDGLVCARHLHEAGATVRVYLWKRATDPERDYEGHFARLQALDVPSAHADTDPSFETLRTWLDCSIVVDALLGTGANRPIQGQLADLLDEVQRARALRQPPFRVVAVDCVSGMNCDTGALDPHSLPADLTVTFACAKAGHYLFPAAQAGGELLVADIGIDPALVQSVRTFALDEATIRAWLPARPANSHKGAFGKVMLVVGSEAYPGAAYLASAAAGRAGAGLVTVASIRAVCSLTAAKLPEPTYTLLTEAMGPNGAVIAADAAHTVHEAVKGYRALVVGCGLSNTPATRQFMANLLDSSLPAAVFDADGLNCLASHDGWWGRLPSRTVLTPHPAEMARLCGLSVEQVLADRWALARQKAAEWGCTVLLKGPYTVIAEPSGWLAVLPVATSALATAGSGDVLAGVIGGLLAQGLEAFTASCVGAWLHGMAGLACAASIGEAGVVASDLLPHLPRLQRRLRHDNESLASSNDLV</sequence>
<comment type="function">
    <text evidence="17">Catalyzes the dehydration of the S-form of NAD(P)HX at the expense of ADP, which is converted to AMP. Together with NAD(P)HX epimerase, which catalyzes the epimerization of the S- and R-forms, the enzyme allows the repair of both epimers of NAD(P)HX, a damaged form of NAD(P)H that is a result of enzymatic or heat-dependent hydration.</text>
</comment>
<dbReference type="EC" id="5.1.99.6" evidence="19"/>
<feature type="binding site" evidence="18">
    <location>
        <position position="71"/>
    </location>
    <ligand>
        <name>K(+)</name>
        <dbReference type="ChEBI" id="CHEBI:29103"/>
    </ligand>
</feature>
<name>A0A7C1FUU8_9CHLR</name>
<comment type="subunit">
    <text evidence="17">Homotetramer.</text>
</comment>
<dbReference type="InterPro" id="IPR029056">
    <property type="entry name" value="Ribokinase-like"/>
</dbReference>
<feature type="binding site" evidence="17">
    <location>
        <position position="405"/>
    </location>
    <ligand>
        <name>(6S)-NADPHX</name>
        <dbReference type="ChEBI" id="CHEBI:64076"/>
    </ligand>
</feature>
<gene>
    <name evidence="17" type="primary">nnrD</name>
    <name evidence="18" type="synonym">nnrE</name>
    <name evidence="22" type="ORF">ENQ20_20615</name>
</gene>
<dbReference type="GO" id="GO:0046496">
    <property type="term" value="P:nicotinamide nucleotide metabolic process"/>
    <property type="evidence" value="ECO:0007669"/>
    <property type="project" value="UniProtKB-UniRule"/>
</dbReference>
<feature type="binding site" evidence="18">
    <location>
        <position position="141"/>
    </location>
    <ligand>
        <name>K(+)</name>
        <dbReference type="ChEBI" id="CHEBI:29103"/>
    </ligand>
</feature>
<comment type="similarity">
    <text evidence="4 19">In the C-terminal section; belongs to the NnrD/CARKD family.</text>
</comment>
<evidence type="ECO:0000256" key="12">
    <source>
        <dbReference type="ARBA" id="ARBA00023239"/>
    </source>
</evidence>
<dbReference type="InterPro" id="IPR004443">
    <property type="entry name" value="YjeF_N_dom"/>
</dbReference>
<keyword evidence="11 18" id="KW-0413">Isomerase</keyword>
<feature type="binding site" evidence="18">
    <location>
        <begin position="70"/>
        <end position="74"/>
    </location>
    <ligand>
        <name>(6S)-NADPHX</name>
        <dbReference type="ChEBI" id="CHEBI:64076"/>
    </ligand>
</feature>
<dbReference type="PANTHER" id="PTHR12592:SF0">
    <property type="entry name" value="ATP-DEPENDENT (S)-NAD(P)H-HYDRATE DEHYDRATASE"/>
    <property type="match status" value="1"/>
</dbReference>
<evidence type="ECO:0000313" key="22">
    <source>
        <dbReference type="EMBL" id="HDX33860.1"/>
    </source>
</evidence>
<comment type="similarity">
    <text evidence="17">Belongs to the NnrD/CARKD family.</text>
</comment>
<keyword evidence="6 17" id="KW-0547">Nucleotide-binding</keyword>
<evidence type="ECO:0000256" key="5">
    <source>
        <dbReference type="ARBA" id="ARBA00022723"/>
    </source>
</evidence>
<reference evidence="22" key="1">
    <citation type="journal article" date="2020" name="mSystems">
        <title>Genome- and Community-Level Interaction Insights into Carbon Utilization and Element Cycling Functions of Hydrothermarchaeota in Hydrothermal Sediment.</title>
        <authorList>
            <person name="Zhou Z."/>
            <person name="Liu Y."/>
            <person name="Xu W."/>
            <person name="Pan J."/>
            <person name="Luo Z.H."/>
            <person name="Li M."/>
        </authorList>
    </citation>
    <scope>NUCLEOTIDE SEQUENCE [LARGE SCALE GENOMIC DNA]</scope>
    <source>
        <strain evidence="22">SpSt-289</strain>
    </source>
</reference>
<dbReference type="InterPro" id="IPR030677">
    <property type="entry name" value="Nnr"/>
</dbReference>
<dbReference type="Gene3D" id="3.40.50.10260">
    <property type="entry name" value="YjeF N-terminal domain"/>
    <property type="match status" value="1"/>
</dbReference>
<dbReference type="EMBL" id="DSMG01000208">
    <property type="protein sequence ID" value="HDX33860.1"/>
    <property type="molecule type" value="Genomic_DNA"/>
</dbReference>
<dbReference type="GO" id="GO:0005524">
    <property type="term" value="F:ATP binding"/>
    <property type="evidence" value="ECO:0007669"/>
    <property type="project" value="UniProtKB-UniRule"/>
</dbReference>
<dbReference type="NCBIfam" id="TIGR00197">
    <property type="entry name" value="yjeF_nterm"/>
    <property type="match status" value="1"/>
</dbReference>
<dbReference type="SUPFAM" id="SSF53613">
    <property type="entry name" value="Ribokinase-like"/>
    <property type="match status" value="1"/>
</dbReference>
<protein>
    <recommendedName>
        <fullName evidence="19">Bifunctional NAD(P)H-hydrate repair enzyme</fullName>
    </recommendedName>
    <alternativeName>
        <fullName evidence="19">Nicotinamide nucleotide repair protein</fullName>
    </alternativeName>
    <domain>
        <recommendedName>
            <fullName evidence="19">ADP-dependent (S)-NAD(P)H-hydrate dehydratase</fullName>
            <ecNumber evidence="19">4.2.1.136</ecNumber>
        </recommendedName>
        <alternativeName>
            <fullName evidence="19">ADP-dependent NAD(P)HX dehydratase</fullName>
        </alternativeName>
    </domain>
    <domain>
        <recommendedName>
            <fullName evidence="19">NAD(P)H-hydrate epimerase</fullName>
            <ecNumber evidence="19">5.1.99.6</ecNumber>
        </recommendedName>
    </domain>
</protein>
<dbReference type="InterPro" id="IPR000631">
    <property type="entry name" value="CARKD"/>
</dbReference>
<dbReference type="InterPro" id="IPR017953">
    <property type="entry name" value="Carbohydrate_kinase_pred_CS"/>
</dbReference>
<keyword evidence="5 18" id="KW-0479">Metal-binding</keyword>
<evidence type="ECO:0000256" key="16">
    <source>
        <dbReference type="ARBA" id="ARBA00049209"/>
    </source>
</evidence>
<dbReference type="PIRSF" id="PIRSF017184">
    <property type="entry name" value="Nnr"/>
    <property type="match status" value="1"/>
</dbReference>
<evidence type="ECO:0000256" key="13">
    <source>
        <dbReference type="ARBA" id="ARBA00023268"/>
    </source>
</evidence>
<feature type="binding site" evidence="18">
    <location>
        <begin position="145"/>
        <end position="151"/>
    </location>
    <ligand>
        <name>(6S)-NADPHX</name>
        <dbReference type="ChEBI" id="CHEBI:64076"/>
    </ligand>
</feature>
<evidence type="ECO:0000256" key="18">
    <source>
        <dbReference type="HAMAP-Rule" id="MF_01966"/>
    </source>
</evidence>
<dbReference type="EC" id="4.2.1.136" evidence="19"/>
<evidence type="ECO:0000259" key="20">
    <source>
        <dbReference type="PROSITE" id="PS51383"/>
    </source>
</evidence>
<dbReference type="NCBIfam" id="TIGR00196">
    <property type="entry name" value="yjeF_cterm"/>
    <property type="match status" value="1"/>
</dbReference>
<evidence type="ECO:0000256" key="9">
    <source>
        <dbReference type="ARBA" id="ARBA00022958"/>
    </source>
</evidence>
<feature type="domain" description="YjeF N-terminal" evidence="21">
    <location>
        <begin position="24"/>
        <end position="237"/>
    </location>
</feature>
<keyword evidence="8 17" id="KW-0521">NADP</keyword>
<dbReference type="GO" id="GO:0052855">
    <property type="term" value="F:ADP-dependent NAD(P)H-hydrate dehydratase activity"/>
    <property type="evidence" value="ECO:0007669"/>
    <property type="project" value="UniProtKB-UniRule"/>
</dbReference>
<evidence type="ECO:0000256" key="19">
    <source>
        <dbReference type="PIRNR" id="PIRNR017184"/>
    </source>
</evidence>
<accession>A0A7C1FUU8</accession>
<feature type="binding site" evidence="18">
    <location>
        <position position="180"/>
    </location>
    <ligand>
        <name>(6S)-NADPHX</name>
        <dbReference type="ChEBI" id="CHEBI:64076"/>
    </ligand>
</feature>
<evidence type="ECO:0000256" key="1">
    <source>
        <dbReference type="ARBA" id="ARBA00000013"/>
    </source>
</evidence>
<dbReference type="PROSITE" id="PS01050">
    <property type="entry name" value="YJEF_C_2"/>
    <property type="match status" value="1"/>
</dbReference>
<feature type="binding site" evidence="17">
    <location>
        <position position="472"/>
    </location>
    <ligand>
        <name>(6S)-NADPHX</name>
        <dbReference type="ChEBI" id="CHEBI:64076"/>
    </ligand>
</feature>
<keyword evidence="12 17" id="KW-0456">Lyase</keyword>
<comment type="function">
    <text evidence="14 19">Bifunctional enzyme that catalyzes the epimerization of the S- and R-forms of NAD(P)HX and the dehydration of the S-form of NAD(P)HX at the expense of ADP, which is converted to AMP. This allows the repair of both epimers of NAD(P)HX, a damaged form of NAD(P)H that is a result of enzymatic or heat-dependent hydration.</text>
</comment>
<feature type="binding site" evidence="17">
    <location>
        <position position="280"/>
    </location>
    <ligand>
        <name>(6S)-NADPHX</name>
        <dbReference type="ChEBI" id="CHEBI:64076"/>
    </ligand>
</feature>
<evidence type="ECO:0000256" key="2">
    <source>
        <dbReference type="ARBA" id="ARBA00000909"/>
    </source>
</evidence>
<dbReference type="GO" id="GO:0046872">
    <property type="term" value="F:metal ion binding"/>
    <property type="evidence" value="ECO:0007669"/>
    <property type="project" value="UniProtKB-UniRule"/>
</dbReference>
<dbReference type="GO" id="GO:0110051">
    <property type="term" value="P:metabolite repair"/>
    <property type="evidence" value="ECO:0007669"/>
    <property type="project" value="TreeGrafter"/>
</dbReference>
<evidence type="ECO:0000256" key="15">
    <source>
        <dbReference type="ARBA" id="ARBA00048238"/>
    </source>
</evidence>
<evidence type="ECO:0000256" key="8">
    <source>
        <dbReference type="ARBA" id="ARBA00022857"/>
    </source>
</evidence>
<dbReference type="InterPro" id="IPR036652">
    <property type="entry name" value="YjeF_N_dom_sf"/>
</dbReference>
<evidence type="ECO:0000256" key="6">
    <source>
        <dbReference type="ARBA" id="ARBA00022741"/>
    </source>
</evidence>
<comment type="function">
    <text evidence="18">Catalyzes the epimerization of the S- and R-forms of NAD(P)HX, a damaged form of NAD(P)H that is a result of enzymatic or heat-dependent hydration. This is a prerequisite for the S-specific NAD(P)H-hydrate dehydratase to allow the repair of both epimers of NAD(P)HX.</text>
</comment>
<dbReference type="GO" id="GO:0052856">
    <property type="term" value="F:NAD(P)HX epimerase activity"/>
    <property type="evidence" value="ECO:0007669"/>
    <property type="project" value="UniProtKB-UniRule"/>
</dbReference>
<evidence type="ECO:0000256" key="10">
    <source>
        <dbReference type="ARBA" id="ARBA00023027"/>
    </source>
</evidence>
<keyword evidence="10 17" id="KW-0520">NAD</keyword>
<comment type="similarity">
    <text evidence="3 19">In the N-terminal section; belongs to the NnrE/AIBP family.</text>
</comment>
<comment type="catalytic activity">
    <reaction evidence="1 18 19">
        <text>(6R)-NADHX = (6S)-NADHX</text>
        <dbReference type="Rhea" id="RHEA:32215"/>
        <dbReference type="ChEBI" id="CHEBI:64074"/>
        <dbReference type="ChEBI" id="CHEBI:64075"/>
        <dbReference type="EC" id="5.1.99.6"/>
    </reaction>
</comment>
<dbReference type="PROSITE" id="PS51385">
    <property type="entry name" value="YJEF_N"/>
    <property type="match status" value="1"/>
</dbReference>
<dbReference type="PROSITE" id="PS51383">
    <property type="entry name" value="YJEF_C_3"/>
    <property type="match status" value="1"/>
</dbReference>
<evidence type="ECO:0000256" key="11">
    <source>
        <dbReference type="ARBA" id="ARBA00023235"/>
    </source>
</evidence>
<evidence type="ECO:0000256" key="4">
    <source>
        <dbReference type="ARBA" id="ARBA00009524"/>
    </source>
</evidence>
<comment type="cofactor">
    <cofactor evidence="17">
        <name>Mg(2+)</name>
        <dbReference type="ChEBI" id="CHEBI:18420"/>
    </cofactor>
</comment>
<dbReference type="Gene3D" id="3.40.1190.20">
    <property type="match status" value="1"/>
</dbReference>
<dbReference type="PANTHER" id="PTHR12592">
    <property type="entry name" value="ATP-DEPENDENT (S)-NAD(P)H-HYDRATE DEHYDRATASE FAMILY MEMBER"/>
    <property type="match status" value="1"/>
</dbReference>
<dbReference type="HAMAP" id="MF_01966">
    <property type="entry name" value="NADHX_epimerase"/>
    <property type="match status" value="1"/>
</dbReference>
<comment type="similarity">
    <text evidence="18">Belongs to the NnrE/AIBP family.</text>
</comment>
<comment type="catalytic activity">
    <reaction evidence="2 18 19">
        <text>(6R)-NADPHX = (6S)-NADPHX</text>
        <dbReference type="Rhea" id="RHEA:32227"/>
        <dbReference type="ChEBI" id="CHEBI:64076"/>
        <dbReference type="ChEBI" id="CHEBI:64077"/>
        <dbReference type="EC" id="5.1.99.6"/>
    </reaction>
</comment>
<keyword evidence="13" id="KW-0511">Multifunctional enzyme</keyword>
<proteinExistence type="inferred from homology"/>
<dbReference type="SUPFAM" id="SSF64153">
    <property type="entry name" value="YjeF N-terminal domain-like"/>
    <property type="match status" value="1"/>
</dbReference>
<dbReference type="Pfam" id="PF03853">
    <property type="entry name" value="YjeF_N"/>
    <property type="match status" value="1"/>
</dbReference>
<evidence type="ECO:0000256" key="14">
    <source>
        <dbReference type="ARBA" id="ARBA00025153"/>
    </source>
</evidence>
<dbReference type="Pfam" id="PF01256">
    <property type="entry name" value="Carb_kinase"/>
    <property type="match status" value="1"/>
</dbReference>
<comment type="caution">
    <text evidence="18">Lacks conserved residue(s) required for the propagation of feature annotation.</text>
</comment>
<dbReference type="HAMAP" id="MF_01965">
    <property type="entry name" value="NADHX_dehydratase"/>
    <property type="match status" value="1"/>
</dbReference>
<comment type="cofactor">
    <cofactor evidence="18 19">
        <name>K(+)</name>
        <dbReference type="ChEBI" id="CHEBI:29103"/>
    </cofactor>
    <text evidence="18 19">Binds 1 potassium ion per subunit.</text>
</comment>
<evidence type="ECO:0000256" key="3">
    <source>
        <dbReference type="ARBA" id="ARBA00006001"/>
    </source>
</evidence>
<evidence type="ECO:0000256" key="7">
    <source>
        <dbReference type="ARBA" id="ARBA00022840"/>
    </source>
</evidence>
<organism evidence="22">
    <name type="scientific">Caldilinea aerophila</name>
    <dbReference type="NCBI Taxonomy" id="133453"/>
    <lineage>
        <taxon>Bacteria</taxon>
        <taxon>Bacillati</taxon>
        <taxon>Chloroflexota</taxon>
        <taxon>Caldilineae</taxon>
        <taxon>Caldilineales</taxon>
        <taxon>Caldilineaceae</taxon>
        <taxon>Caldilinea</taxon>
    </lineage>
</organism>
<comment type="caution">
    <text evidence="22">The sequence shown here is derived from an EMBL/GenBank/DDBJ whole genome shotgun (WGS) entry which is preliminary data.</text>
</comment>
<keyword evidence="7 17" id="KW-0067">ATP-binding</keyword>
<evidence type="ECO:0000259" key="21">
    <source>
        <dbReference type="PROSITE" id="PS51385"/>
    </source>
</evidence>
<feature type="binding site" evidence="17">
    <location>
        <position position="354"/>
    </location>
    <ligand>
        <name>(6S)-NADPHX</name>
        <dbReference type="ChEBI" id="CHEBI:64076"/>
    </ligand>
</feature>
<feature type="binding site" evidence="17">
    <location>
        <begin position="442"/>
        <end position="446"/>
    </location>
    <ligand>
        <name>AMP</name>
        <dbReference type="ChEBI" id="CHEBI:456215"/>
    </ligand>
</feature>
<comment type="catalytic activity">
    <reaction evidence="15 17 19">
        <text>(6S)-NADHX + ADP = AMP + phosphate + NADH + H(+)</text>
        <dbReference type="Rhea" id="RHEA:32223"/>
        <dbReference type="ChEBI" id="CHEBI:15378"/>
        <dbReference type="ChEBI" id="CHEBI:43474"/>
        <dbReference type="ChEBI" id="CHEBI:57945"/>
        <dbReference type="ChEBI" id="CHEBI:64074"/>
        <dbReference type="ChEBI" id="CHEBI:456215"/>
        <dbReference type="ChEBI" id="CHEBI:456216"/>
        <dbReference type="EC" id="4.2.1.136"/>
    </reaction>
</comment>
<keyword evidence="9 18" id="KW-0630">Potassium</keyword>
<feature type="domain" description="YjeF C-terminal" evidence="20">
    <location>
        <begin position="245"/>
        <end position="531"/>
    </location>
</feature>
<feature type="binding site" evidence="18">
    <location>
        <position position="183"/>
    </location>
    <ligand>
        <name>K(+)</name>
        <dbReference type="ChEBI" id="CHEBI:29103"/>
    </ligand>
</feature>
<evidence type="ECO:0000256" key="17">
    <source>
        <dbReference type="HAMAP-Rule" id="MF_01965"/>
    </source>
</evidence>
<comment type="catalytic activity">
    <reaction evidence="16 17 19">
        <text>(6S)-NADPHX + ADP = AMP + phosphate + NADPH + H(+)</text>
        <dbReference type="Rhea" id="RHEA:32235"/>
        <dbReference type="ChEBI" id="CHEBI:15378"/>
        <dbReference type="ChEBI" id="CHEBI:43474"/>
        <dbReference type="ChEBI" id="CHEBI:57783"/>
        <dbReference type="ChEBI" id="CHEBI:64076"/>
        <dbReference type="ChEBI" id="CHEBI:456215"/>
        <dbReference type="ChEBI" id="CHEBI:456216"/>
        <dbReference type="EC" id="4.2.1.136"/>
    </reaction>
</comment>
<dbReference type="AlphaFoldDB" id="A0A7C1FUU8"/>
<dbReference type="CDD" id="cd01171">
    <property type="entry name" value="YXKO-related"/>
    <property type="match status" value="1"/>
</dbReference>